<comment type="caution">
    <text evidence="1">The sequence shown here is derived from an EMBL/GenBank/DDBJ whole genome shotgun (WGS) entry which is preliminary data.</text>
</comment>
<reference evidence="1 2" key="1">
    <citation type="journal article" date="2012" name="Genome Biol.">
        <title>Sequencing three crocodilian genomes to illuminate the evolution of archosaurs and amniotes.</title>
        <authorList>
            <person name="St John J.A."/>
            <person name="Braun E.L."/>
            <person name="Isberg S.R."/>
            <person name="Miles L.G."/>
            <person name="Chong A.Y."/>
            <person name="Gongora J."/>
            <person name="Dalzell P."/>
            <person name="Moran C."/>
            <person name="Bed'hom B."/>
            <person name="Abzhanov A."/>
            <person name="Burgess S.C."/>
            <person name="Cooksey A.M."/>
            <person name="Castoe T.A."/>
            <person name="Crawford N.G."/>
            <person name="Densmore L.D."/>
            <person name="Drew J.C."/>
            <person name="Edwards S.V."/>
            <person name="Faircloth B.C."/>
            <person name="Fujita M.K."/>
            <person name="Greenwold M.J."/>
            <person name="Hoffmann F.G."/>
            <person name="Howard J.M."/>
            <person name="Iguchi T."/>
            <person name="Janes D.E."/>
            <person name="Khan S.Y."/>
            <person name="Kohno S."/>
            <person name="de Koning A.J."/>
            <person name="Lance S.L."/>
            <person name="McCarthy F.M."/>
            <person name="McCormack J.E."/>
            <person name="Merchant M.E."/>
            <person name="Peterson D.G."/>
            <person name="Pollock D.D."/>
            <person name="Pourmand N."/>
            <person name="Raney B.J."/>
            <person name="Roessler K.A."/>
            <person name="Sanford J.R."/>
            <person name="Sawyer R.H."/>
            <person name="Schmidt C.J."/>
            <person name="Triplett E.W."/>
            <person name="Tuberville T.D."/>
            <person name="Venegas-Anaya M."/>
            <person name="Howard J.T."/>
            <person name="Jarvis E.D."/>
            <person name="Guillette L.J.Jr."/>
            <person name="Glenn T.C."/>
            <person name="Green R.E."/>
            <person name="Ray D.A."/>
        </authorList>
    </citation>
    <scope>NUCLEOTIDE SEQUENCE [LARGE SCALE GENOMIC DNA]</scope>
    <source>
        <strain evidence="1">KSC_2009_1</strain>
    </source>
</reference>
<sequence>MEEAEWLHMQHMWDNSTYKYWPRRRKQLKWVLDTGAGGFYCGYPDLVLKTFLMQHDECFYEVSFIIYEYELIRFHWGRMF</sequence>
<name>A0A151MNI3_ALLMI</name>
<gene>
    <name evidence="1" type="ORF">Y1Q_0003851</name>
</gene>
<accession>A0A151MNI3</accession>
<dbReference type="AlphaFoldDB" id="A0A151MNI3"/>
<organism evidence="1 2">
    <name type="scientific">Alligator mississippiensis</name>
    <name type="common">American alligator</name>
    <dbReference type="NCBI Taxonomy" id="8496"/>
    <lineage>
        <taxon>Eukaryota</taxon>
        <taxon>Metazoa</taxon>
        <taxon>Chordata</taxon>
        <taxon>Craniata</taxon>
        <taxon>Vertebrata</taxon>
        <taxon>Euteleostomi</taxon>
        <taxon>Archelosauria</taxon>
        <taxon>Archosauria</taxon>
        <taxon>Crocodylia</taxon>
        <taxon>Alligatoridae</taxon>
        <taxon>Alligatorinae</taxon>
        <taxon>Alligator</taxon>
    </lineage>
</organism>
<keyword evidence="2" id="KW-1185">Reference proteome</keyword>
<evidence type="ECO:0000313" key="1">
    <source>
        <dbReference type="EMBL" id="KYO26098.1"/>
    </source>
</evidence>
<dbReference type="EMBL" id="AKHW03005657">
    <property type="protein sequence ID" value="KYO26098.1"/>
    <property type="molecule type" value="Genomic_DNA"/>
</dbReference>
<protein>
    <submittedName>
        <fullName evidence="1">Uncharacterized protein</fullName>
    </submittedName>
</protein>
<dbReference type="Proteomes" id="UP000050525">
    <property type="component" value="Unassembled WGS sequence"/>
</dbReference>
<proteinExistence type="predicted"/>
<evidence type="ECO:0000313" key="2">
    <source>
        <dbReference type="Proteomes" id="UP000050525"/>
    </source>
</evidence>